<evidence type="ECO:0000256" key="1">
    <source>
        <dbReference type="SAM" id="MobiDB-lite"/>
    </source>
</evidence>
<reference evidence="2 3" key="1">
    <citation type="journal article" date="2007" name="Proc. Natl. Acad. Sci. U.S.A.">
        <title>Genome plasticity of BCG and impact on vaccine efficacy.</title>
        <authorList>
            <person name="Brosch R."/>
            <person name="Gordon S.V."/>
            <person name="Garnier T."/>
            <person name="Eiglmeier K."/>
            <person name="Frigui W."/>
            <person name="Valenti P."/>
            <person name="Dos Santos S."/>
            <person name="Duthoy S."/>
            <person name="Lacroix C."/>
            <person name="Garcia-Pelayo C."/>
            <person name="Inwald J.K."/>
            <person name="Golby P."/>
            <person name="Garcia J.N."/>
            <person name="Hewinson R.G."/>
            <person name="Behr M.A."/>
            <person name="Quail M.A."/>
            <person name="Churcher C."/>
            <person name="Barrell B.G."/>
            <person name="Parkhill J."/>
            <person name="Cole S.T."/>
        </authorList>
    </citation>
    <scope>NUCLEOTIDE SEQUENCE [LARGE SCALE GENOMIC DNA]</scope>
    <source>
        <strain evidence="3">BCG / Pasteur 1173P2</strain>
    </source>
</reference>
<dbReference type="AlphaFoldDB" id="A0A0H3MCN5"/>
<feature type="compositionally biased region" description="Low complexity" evidence="1">
    <location>
        <begin position="75"/>
        <end position="85"/>
    </location>
</feature>
<dbReference type="RefSeq" id="WP_010950721.1">
    <property type="nucleotide sequence ID" value="NC_008769.1"/>
</dbReference>
<organism evidence="2 3">
    <name type="scientific">Mycobacterium bovis (strain BCG / Pasteur 1173P2)</name>
    <dbReference type="NCBI Taxonomy" id="410289"/>
    <lineage>
        <taxon>Bacteria</taxon>
        <taxon>Bacillati</taxon>
        <taxon>Actinomycetota</taxon>
        <taxon>Actinomycetes</taxon>
        <taxon>Mycobacteriales</taxon>
        <taxon>Mycobacteriaceae</taxon>
        <taxon>Mycobacterium</taxon>
        <taxon>Mycobacterium tuberculosis complex</taxon>
    </lineage>
</organism>
<dbReference type="EMBL" id="AM408590">
    <property type="protein sequence ID" value="CAL72459.1"/>
    <property type="molecule type" value="Genomic_DNA"/>
</dbReference>
<accession>A0A0H3MCN5</accession>
<dbReference type="KEGG" id="mbb:BCG_2471"/>
<dbReference type="HOGENOM" id="CLU_1914724_0_0_11"/>
<sequence length="132" mass="13817">MGRAVSVRHGSGALDLPGAAASRRLRVGQPIQPSPAPLARGSVDSIVEISCCPSAGPRGPYDDDLDSSSPANRDISSITSRSRRGGTIVVAGQKCGFGSAVSLRPRRYREPNHANIVTPDTDLSPSWPWSGI</sequence>
<gene>
    <name evidence="2" type="ordered locus">BCG_2471</name>
</gene>
<feature type="region of interest" description="Disordered" evidence="1">
    <location>
        <begin position="54"/>
        <end position="85"/>
    </location>
</feature>
<proteinExistence type="predicted"/>
<name>A0A0H3MCN5_MYCBP</name>
<evidence type="ECO:0000313" key="2">
    <source>
        <dbReference type="EMBL" id="CAL72459.1"/>
    </source>
</evidence>
<evidence type="ECO:0000313" key="3">
    <source>
        <dbReference type="Proteomes" id="UP000001472"/>
    </source>
</evidence>
<dbReference type="Proteomes" id="UP000001472">
    <property type="component" value="Chromosome"/>
</dbReference>
<feature type="region of interest" description="Disordered" evidence="1">
    <location>
        <begin position="108"/>
        <end position="132"/>
    </location>
</feature>
<protein>
    <submittedName>
        <fullName evidence="2">Hypothetical proline and serine rich protein</fullName>
    </submittedName>
</protein>